<comment type="caution">
    <text evidence="4">The sequence shown here is derived from an EMBL/GenBank/DDBJ whole genome shotgun (WGS) entry which is preliminary data.</text>
</comment>
<accession>A0A699YCR2</accession>
<evidence type="ECO:0000256" key="2">
    <source>
        <dbReference type="PROSITE-ProRule" id="PRU00283"/>
    </source>
</evidence>
<dbReference type="InterPro" id="IPR036961">
    <property type="entry name" value="Kinesin_motor_dom_sf"/>
</dbReference>
<organism evidence="4 5">
    <name type="scientific">Haematococcus lacustris</name>
    <name type="common">Green alga</name>
    <name type="synonym">Haematococcus pluvialis</name>
    <dbReference type="NCBI Taxonomy" id="44745"/>
    <lineage>
        <taxon>Eukaryota</taxon>
        <taxon>Viridiplantae</taxon>
        <taxon>Chlorophyta</taxon>
        <taxon>core chlorophytes</taxon>
        <taxon>Chlorophyceae</taxon>
        <taxon>CS clade</taxon>
        <taxon>Chlamydomonadales</taxon>
        <taxon>Haematococcaceae</taxon>
        <taxon>Haematococcus</taxon>
    </lineage>
</organism>
<dbReference type="EMBL" id="BLLF01000122">
    <property type="protein sequence ID" value="GFH07887.1"/>
    <property type="molecule type" value="Genomic_DNA"/>
</dbReference>
<dbReference type="Pfam" id="PF00225">
    <property type="entry name" value="Kinesin"/>
    <property type="match status" value="1"/>
</dbReference>
<proteinExistence type="inferred from homology"/>
<protein>
    <submittedName>
        <fullName evidence="4">Kinesin-like protein</fullName>
    </submittedName>
</protein>
<evidence type="ECO:0000259" key="3">
    <source>
        <dbReference type="PROSITE" id="PS50067"/>
    </source>
</evidence>
<dbReference type="InterPro" id="IPR027417">
    <property type="entry name" value="P-loop_NTPase"/>
</dbReference>
<comment type="similarity">
    <text evidence="2">Belongs to the TRAFAC class myosin-kinesin ATPase superfamily. Kinesin family.</text>
</comment>
<dbReference type="PROSITE" id="PS50067">
    <property type="entry name" value="KINESIN_MOTOR_2"/>
    <property type="match status" value="1"/>
</dbReference>
<dbReference type="AlphaFoldDB" id="A0A699YCR2"/>
<feature type="non-terminal residue" evidence="4">
    <location>
        <position position="162"/>
    </location>
</feature>
<feature type="binding site" evidence="2">
    <location>
        <begin position="58"/>
        <end position="65"/>
    </location>
    <ligand>
        <name>ATP</name>
        <dbReference type="ChEBI" id="CHEBI:30616"/>
    </ligand>
</feature>
<evidence type="ECO:0000313" key="4">
    <source>
        <dbReference type="EMBL" id="GFH07887.1"/>
    </source>
</evidence>
<evidence type="ECO:0000313" key="5">
    <source>
        <dbReference type="Proteomes" id="UP000485058"/>
    </source>
</evidence>
<dbReference type="GO" id="GO:0003777">
    <property type="term" value="F:microtubule motor activity"/>
    <property type="evidence" value="ECO:0007669"/>
    <property type="project" value="InterPro"/>
</dbReference>
<dbReference type="GO" id="GO:0008017">
    <property type="term" value="F:microtubule binding"/>
    <property type="evidence" value="ECO:0007669"/>
    <property type="project" value="InterPro"/>
</dbReference>
<keyword evidence="2" id="KW-0547">Nucleotide-binding</keyword>
<dbReference type="Proteomes" id="UP000485058">
    <property type="component" value="Unassembled WGS sequence"/>
</dbReference>
<feature type="domain" description="Kinesin motor" evidence="3">
    <location>
        <begin position="1"/>
        <end position="162"/>
    </location>
</feature>
<name>A0A699YCR2_HAELA</name>
<dbReference type="GO" id="GO:0005524">
    <property type="term" value="F:ATP binding"/>
    <property type="evidence" value="ECO:0007669"/>
    <property type="project" value="UniProtKB-UniRule"/>
</dbReference>
<dbReference type="Gene3D" id="3.40.850.10">
    <property type="entry name" value="Kinesin motor domain"/>
    <property type="match status" value="1"/>
</dbReference>
<evidence type="ECO:0000256" key="1">
    <source>
        <dbReference type="ARBA" id="ARBA00023175"/>
    </source>
</evidence>
<dbReference type="SMART" id="SM00129">
    <property type="entry name" value="KISc"/>
    <property type="match status" value="1"/>
</dbReference>
<dbReference type="GO" id="GO:0007018">
    <property type="term" value="P:microtubule-based movement"/>
    <property type="evidence" value="ECO:0007669"/>
    <property type="project" value="InterPro"/>
</dbReference>
<gene>
    <name evidence="4" type="ORF">HaLaN_02757</name>
</gene>
<keyword evidence="2" id="KW-0067">ATP-binding</keyword>
<dbReference type="InterPro" id="IPR027640">
    <property type="entry name" value="Kinesin-like_fam"/>
</dbReference>
<dbReference type="SUPFAM" id="SSF52540">
    <property type="entry name" value="P-loop containing nucleoside triphosphate hydrolases"/>
    <property type="match status" value="1"/>
</dbReference>
<keyword evidence="5" id="KW-1185">Reference proteome</keyword>
<dbReference type="PANTHER" id="PTHR47968">
    <property type="entry name" value="CENTROMERE PROTEIN E"/>
    <property type="match status" value="1"/>
</dbReference>
<reference evidence="4 5" key="1">
    <citation type="submission" date="2020-02" db="EMBL/GenBank/DDBJ databases">
        <title>Draft genome sequence of Haematococcus lacustris strain NIES-144.</title>
        <authorList>
            <person name="Morimoto D."/>
            <person name="Nakagawa S."/>
            <person name="Yoshida T."/>
            <person name="Sawayama S."/>
        </authorList>
    </citation>
    <scope>NUCLEOTIDE SEQUENCE [LARGE SCALE GENOMIC DNA]</scope>
    <source>
        <strain evidence="4 5">NIES-144</strain>
    </source>
</reference>
<keyword evidence="1 2" id="KW-0505">Motor protein</keyword>
<dbReference type="InterPro" id="IPR001752">
    <property type="entry name" value="Kinesin_motor_dom"/>
</dbReference>
<dbReference type="PANTHER" id="PTHR47968:SF67">
    <property type="entry name" value="KINESIN MOTOR DOMAIN-CONTAINING PROTEIN"/>
    <property type="match status" value="1"/>
</dbReference>
<feature type="non-terminal residue" evidence="4">
    <location>
        <position position="1"/>
    </location>
</feature>
<sequence>MPRDAAAGYVNNQREQYEFRFNGIIGPEAKQDEVFERVARNVVMGSIEGFNGTIFAYGQTGSGKTFTITGGPQHYADRGIIPRTISTIFSEVTKRADNQFTVHCSYLEIYNETCFDLLDPEREIKAMEDLPRVHIQEDEEGRVSFRNLTIHRANNEEEALNL</sequence>